<keyword evidence="4" id="KW-0812">Transmembrane</keyword>
<sequence length="721" mass="74563">MTVPARPRPRFRSAPLRQAAVFAAVFAGVRVVYGAVFAGAGGTGIPLLSLPVISLPAPFTGVTLLGPVTADGIGRLLLTAVPFAAVILGFGVLNALWDVRPWFAAAARRGPLRSSARALVIAWQTLPALGASLRRAARAARLRGERPGPSALVPVLEDAIERAVALAASLELRGFAAARRVEGACEVPVRVADAVLIRPDGVSDVHGEGVCNVRGEGVSDGGRRGGGRSRGWTLSIPSLSLSPGTLTVLTGATGSGKSTVLDALSGLFQHADRGVQTGIVEVGGVDRAAVPPRETAGFVGAVAQRVRAGFLGETVGEEIGFALTLRGVAPVIVDARVAEVAGRLGIAHLIGRPITALSAGEAELVALAAAVVEHPTLLLVDEPLAELDASARPRVVAALAAMAHEAGVCVVVAEHRIAWFAEVADRWLAITDGELRESAIPPTALEREHHFSSRQHQRCRPGTNGAAPAPLVHSGSEMVLSAPKMVSSFKSDGGVVVEVRAVSVRHGERAAVDGVSLELREGELVALTGPNGAGKSSLLGAMALPDEAGRVFVRGDDVHALKPRARHAAVALVPELVDDLFVTDSVAAECRRGDRRFRPVVPTFERFLALLGVQLQACPGHGAAHDALAETHPRDLSGGQRLCLTVALQLAADPAVLLVDEPVRGLDSAAREQVADALARAASSGTAVLFATHEVEFAAALADRTLRLEAGRLVGLAEVAS</sequence>
<proteinExistence type="predicted"/>
<keyword evidence="1" id="KW-0547">Nucleotide-binding</keyword>
<dbReference type="Proteomes" id="UP001415169">
    <property type="component" value="Unassembled WGS sequence"/>
</dbReference>
<evidence type="ECO:0000256" key="1">
    <source>
        <dbReference type="ARBA" id="ARBA00022741"/>
    </source>
</evidence>
<evidence type="ECO:0000313" key="7">
    <source>
        <dbReference type="Proteomes" id="UP001415169"/>
    </source>
</evidence>
<dbReference type="Pfam" id="PF00005">
    <property type="entry name" value="ABC_tran"/>
    <property type="match status" value="2"/>
</dbReference>
<evidence type="ECO:0000259" key="5">
    <source>
        <dbReference type="PROSITE" id="PS50893"/>
    </source>
</evidence>
<evidence type="ECO:0000313" key="6">
    <source>
        <dbReference type="EMBL" id="GAA4154132.1"/>
    </source>
</evidence>
<evidence type="ECO:0000256" key="4">
    <source>
        <dbReference type="SAM" id="Phobius"/>
    </source>
</evidence>
<reference evidence="6" key="1">
    <citation type="journal article" date="2014" name="Int. J. Syst. Evol. Microbiol.">
        <title>Complete genome of a new Firmicutes species belonging to the dominant human colonic microbiota ('Ruminococcus bicirculans') reveals two chromosomes and a selective capacity to utilize plant glucans.</title>
        <authorList>
            <consortium name="NISC Comparative Sequencing Program"/>
            <person name="Wegmann U."/>
            <person name="Louis P."/>
            <person name="Goesmann A."/>
            <person name="Henrissat B."/>
            <person name="Duncan S.H."/>
            <person name="Flint H.J."/>
        </authorList>
    </citation>
    <scope>NUCLEOTIDE SEQUENCE</scope>
    <source>
        <strain evidence="6">JCM 17590</strain>
    </source>
</reference>
<evidence type="ECO:0000256" key="2">
    <source>
        <dbReference type="ARBA" id="ARBA00022840"/>
    </source>
</evidence>
<reference evidence="6" key="2">
    <citation type="submission" date="2023-12" db="EMBL/GenBank/DDBJ databases">
        <authorList>
            <person name="Sun Q."/>
            <person name="Inoue M."/>
        </authorList>
    </citation>
    <scope>NUCLEOTIDE SEQUENCE</scope>
    <source>
        <strain evidence="6">JCM 17590</strain>
    </source>
</reference>
<accession>A0ABP7ZE46</accession>
<evidence type="ECO:0000256" key="3">
    <source>
        <dbReference type="SAM" id="MobiDB-lite"/>
    </source>
</evidence>
<dbReference type="PANTHER" id="PTHR24220">
    <property type="entry name" value="IMPORT ATP-BINDING PROTEIN"/>
    <property type="match status" value="1"/>
</dbReference>
<feature type="region of interest" description="Disordered" evidence="3">
    <location>
        <begin position="448"/>
        <end position="468"/>
    </location>
</feature>
<dbReference type="PANTHER" id="PTHR24220:SF684">
    <property type="entry name" value="FE(3+) IONS IMPORT ATP-BINDING PROTEIN FBPC"/>
    <property type="match status" value="1"/>
</dbReference>
<dbReference type="InterPro" id="IPR015854">
    <property type="entry name" value="ABC_transpr_LolD-like"/>
</dbReference>
<dbReference type="InterPro" id="IPR003593">
    <property type="entry name" value="AAA+_ATPase"/>
</dbReference>
<dbReference type="EMBL" id="BAABBV010000001">
    <property type="protein sequence ID" value="GAA4154132.1"/>
    <property type="molecule type" value="Genomic_DNA"/>
</dbReference>
<dbReference type="InterPro" id="IPR003439">
    <property type="entry name" value="ABC_transporter-like_ATP-bd"/>
</dbReference>
<feature type="domain" description="ABC transporter" evidence="5">
    <location>
        <begin position="497"/>
        <end position="719"/>
    </location>
</feature>
<feature type="domain" description="ABC transporter" evidence="5">
    <location>
        <begin position="213"/>
        <end position="457"/>
    </location>
</feature>
<dbReference type="SUPFAM" id="SSF52540">
    <property type="entry name" value="P-loop containing nucleoside triphosphate hydrolases"/>
    <property type="match status" value="2"/>
</dbReference>
<gene>
    <name evidence="6" type="ORF">GCM10022286_01300</name>
</gene>
<keyword evidence="7" id="KW-1185">Reference proteome</keyword>
<feature type="transmembrane region" description="Helical" evidence="4">
    <location>
        <begin position="76"/>
        <end position="96"/>
    </location>
</feature>
<keyword evidence="2" id="KW-0067">ATP-binding</keyword>
<name>A0ABP7ZE46_9MICO</name>
<dbReference type="InterPro" id="IPR027417">
    <property type="entry name" value="P-loop_NTPase"/>
</dbReference>
<comment type="caution">
    <text evidence="6">The sequence shown here is derived from an EMBL/GenBank/DDBJ whole genome shotgun (WGS) entry which is preliminary data.</text>
</comment>
<protein>
    <recommendedName>
        <fullName evidence="5">ABC transporter domain-containing protein</fullName>
    </recommendedName>
</protein>
<organism evidence="6 7">
    <name type="scientific">Gryllotalpicola daejeonensis</name>
    <dbReference type="NCBI Taxonomy" id="993087"/>
    <lineage>
        <taxon>Bacteria</taxon>
        <taxon>Bacillati</taxon>
        <taxon>Actinomycetota</taxon>
        <taxon>Actinomycetes</taxon>
        <taxon>Micrococcales</taxon>
        <taxon>Microbacteriaceae</taxon>
        <taxon>Gryllotalpicola</taxon>
    </lineage>
</organism>
<keyword evidence="4" id="KW-1133">Transmembrane helix</keyword>
<dbReference type="SMART" id="SM00382">
    <property type="entry name" value="AAA"/>
    <property type="match status" value="2"/>
</dbReference>
<dbReference type="Gene3D" id="3.40.50.300">
    <property type="entry name" value="P-loop containing nucleotide triphosphate hydrolases"/>
    <property type="match status" value="2"/>
</dbReference>
<dbReference type="RefSeq" id="WP_344789808.1">
    <property type="nucleotide sequence ID" value="NZ_BAABBV010000001.1"/>
</dbReference>
<dbReference type="PROSITE" id="PS50893">
    <property type="entry name" value="ABC_TRANSPORTER_2"/>
    <property type="match status" value="2"/>
</dbReference>
<keyword evidence="4" id="KW-0472">Membrane</keyword>
<feature type="transmembrane region" description="Helical" evidence="4">
    <location>
        <begin position="44"/>
        <end position="64"/>
    </location>
</feature>